<dbReference type="InterPro" id="IPR050463">
    <property type="entry name" value="Gfo/Idh/MocA_oxidrdct_glycsds"/>
</dbReference>
<dbReference type="EC" id="1.1.1.18" evidence="4"/>
<sequence length="381" mass="42582">MSEQTVRFGVIGCGLMGREFASASLRWLHLQGNLPRPAILAACDTNQANLDWFRRDPDTKYFYNDYHEMLQNPEIEAVYAAVPHHLHAKVYGDVIRAGKHLIGEKPFGLDWEAFAEIQRAMDEHPEVLVRCSSEFPFYPAVQKMVKWYKSGAFGQIIEAKFAIKHSSDMDLKKPINWKRTLSANGEYGCMGDLGIHTQHLPFRLGMLPVSVSARLSNIAKQRPNQDGVLVPCETWDNATLLCDGTNAAGDEFPITFEMKRMAPGCTNTVEYEIYGMNLSAKFTSDDPNAIHFTKNDGQEQAWSRLVVGSKPAFPVITGGIFEFGFSDSLLQMFAAFVAELKGLPCPFACFKPEEAQLSHRVLTAALIAQKEHRSVAVSEIE</sequence>
<proteinExistence type="predicted"/>
<dbReference type="InterPro" id="IPR000683">
    <property type="entry name" value="Gfo/Idh/MocA-like_OxRdtase_N"/>
</dbReference>
<dbReference type="PANTHER" id="PTHR43818:SF11">
    <property type="entry name" value="BCDNA.GH03377"/>
    <property type="match status" value="1"/>
</dbReference>
<dbReference type="AlphaFoldDB" id="A0A645BDT3"/>
<gene>
    <name evidence="4" type="primary">iolG_76</name>
    <name evidence="4" type="ORF">SDC9_110486</name>
</gene>
<evidence type="ECO:0000313" key="4">
    <source>
        <dbReference type="EMBL" id="MPM63605.1"/>
    </source>
</evidence>
<feature type="domain" description="GFO/IDH/MocA-like oxidoreductase" evidence="3">
    <location>
        <begin position="141"/>
        <end position="275"/>
    </location>
</feature>
<dbReference type="GO" id="GO:0000166">
    <property type="term" value="F:nucleotide binding"/>
    <property type="evidence" value="ECO:0007669"/>
    <property type="project" value="InterPro"/>
</dbReference>
<organism evidence="4">
    <name type="scientific">bioreactor metagenome</name>
    <dbReference type="NCBI Taxonomy" id="1076179"/>
    <lineage>
        <taxon>unclassified sequences</taxon>
        <taxon>metagenomes</taxon>
        <taxon>ecological metagenomes</taxon>
    </lineage>
</organism>
<dbReference type="SUPFAM" id="SSF51735">
    <property type="entry name" value="NAD(P)-binding Rossmann-fold domains"/>
    <property type="match status" value="1"/>
</dbReference>
<comment type="caution">
    <text evidence="4">The sequence shown here is derived from an EMBL/GenBank/DDBJ whole genome shotgun (WGS) entry which is preliminary data.</text>
</comment>
<reference evidence="4" key="1">
    <citation type="submission" date="2019-08" db="EMBL/GenBank/DDBJ databases">
        <authorList>
            <person name="Kucharzyk K."/>
            <person name="Murdoch R.W."/>
            <person name="Higgins S."/>
            <person name="Loffler F."/>
        </authorList>
    </citation>
    <scope>NUCLEOTIDE SEQUENCE</scope>
</reference>
<dbReference type="InterPro" id="IPR055170">
    <property type="entry name" value="GFO_IDH_MocA-like_dom"/>
</dbReference>
<dbReference type="Gene3D" id="3.40.50.720">
    <property type="entry name" value="NAD(P)-binding Rossmann-like Domain"/>
    <property type="match status" value="1"/>
</dbReference>
<dbReference type="Pfam" id="PF22725">
    <property type="entry name" value="GFO_IDH_MocA_C3"/>
    <property type="match status" value="1"/>
</dbReference>
<accession>A0A645BDT3</accession>
<dbReference type="Pfam" id="PF01408">
    <property type="entry name" value="GFO_IDH_MocA"/>
    <property type="match status" value="1"/>
</dbReference>
<evidence type="ECO:0000259" key="2">
    <source>
        <dbReference type="Pfam" id="PF01408"/>
    </source>
</evidence>
<dbReference type="EMBL" id="VSSQ01019512">
    <property type="protein sequence ID" value="MPM63605.1"/>
    <property type="molecule type" value="Genomic_DNA"/>
</dbReference>
<dbReference type="PANTHER" id="PTHR43818">
    <property type="entry name" value="BCDNA.GH03377"/>
    <property type="match status" value="1"/>
</dbReference>
<evidence type="ECO:0000256" key="1">
    <source>
        <dbReference type="ARBA" id="ARBA00023002"/>
    </source>
</evidence>
<dbReference type="Gene3D" id="3.30.360.10">
    <property type="entry name" value="Dihydrodipicolinate Reductase, domain 2"/>
    <property type="match status" value="1"/>
</dbReference>
<keyword evidence="1 4" id="KW-0560">Oxidoreductase</keyword>
<dbReference type="GO" id="GO:0050112">
    <property type="term" value="F:inositol 2-dehydrogenase (NAD+) activity"/>
    <property type="evidence" value="ECO:0007669"/>
    <property type="project" value="UniProtKB-EC"/>
</dbReference>
<dbReference type="InterPro" id="IPR036291">
    <property type="entry name" value="NAD(P)-bd_dom_sf"/>
</dbReference>
<name>A0A645BDT3_9ZZZZ</name>
<evidence type="ECO:0000259" key="3">
    <source>
        <dbReference type="Pfam" id="PF22725"/>
    </source>
</evidence>
<protein>
    <submittedName>
        <fullName evidence="4">Inositol 2-dehydrogenase/D-chiro-inositol 3-dehydrogenase</fullName>
        <ecNumber evidence="4">1.1.1.18</ecNumber>
    </submittedName>
</protein>
<feature type="domain" description="Gfo/Idh/MocA-like oxidoreductase N-terminal" evidence="2">
    <location>
        <begin position="6"/>
        <end position="127"/>
    </location>
</feature>
<dbReference type="SUPFAM" id="SSF55347">
    <property type="entry name" value="Glyceraldehyde-3-phosphate dehydrogenase-like, C-terminal domain"/>
    <property type="match status" value="1"/>
</dbReference>